<dbReference type="InterPro" id="IPR001829">
    <property type="entry name" value="Pili_assmbl_chaperone_bac"/>
</dbReference>
<evidence type="ECO:0000259" key="9">
    <source>
        <dbReference type="Pfam" id="PF00345"/>
    </source>
</evidence>
<feature type="domain" description="Pili assembly chaperone C-terminal" evidence="10">
    <location>
        <begin position="192"/>
        <end position="258"/>
    </location>
</feature>
<name>A0A0E1NMG2_YERPA</name>
<dbReference type="InterPro" id="IPR008962">
    <property type="entry name" value="PapD-like_sf"/>
</dbReference>
<dbReference type="PANTHER" id="PTHR30251:SF2">
    <property type="entry name" value="FIMBRIAL CHAPERONE YADV-RELATED"/>
    <property type="match status" value="1"/>
</dbReference>
<dbReference type="Pfam" id="PF00345">
    <property type="entry name" value="PapD_N"/>
    <property type="match status" value="1"/>
</dbReference>
<dbReference type="GO" id="GO:0030288">
    <property type="term" value="C:outer membrane-bounded periplasmic space"/>
    <property type="evidence" value="ECO:0007669"/>
    <property type="project" value="InterPro"/>
</dbReference>
<protein>
    <submittedName>
        <fullName evidence="11">Putative chaperone protein</fullName>
    </submittedName>
</protein>
<dbReference type="InterPro" id="IPR018046">
    <property type="entry name" value="Pili_assmbl_chaperone_CS"/>
</dbReference>
<evidence type="ECO:0000313" key="12">
    <source>
        <dbReference type="Proteomes" id="UP000001971"/>
    </source>
</evidence>
<sequence length="267" mass="28872" precursor="true">MKTLWLILRPRARKVNNLRTLLITAILSSLVLSATVQAGVAIGLTRVIVTGADKSGSVQILNDGLHPALLQLWVDNNIAEMDKPIEQINVPFVVDSPVFRLNAKTNKSIRIYYTGGANQLPSDRESMFWLNVLEVPPKASANQSSQNAVQIAFRSRIKLFYRPAGIPISSEGVATKLSFTLVPKGEGRVLRVANPTPFNVTFQTLAIAQSHTAQGVTIKLGADDMVGPKSSVDSAPVGNNALAKNMSVFFTIIDDFGSPIEGQQPLQ</sequence>
<dbReference type="KEGG" id="ypa:YPA_1810"/>
<evidence type="ECO:0000256" key="4">
    <source>
        <dbReference type="ARBA" id="ARBA00022729"/>
    </source>
</evidence>
<dbReference type="GO" id="GO:0071555">
    <property type="term" value="P:cell wall organization"/>
    <property type="evidence" value="ECO:0007669"/>
    <property type="project" value="InterPro"/>
</dbReference>
<evidence type="ECO:0000259" key="10">
    <source>
        <dbReference type="Pfam" id="PF02753"/>
    </source>
</evidence>
<dbReference type="InterPro" id="IPR050643">
    <property type="entry name" value="Periplasmic_pilus_chap"/>
</dbReference>
<dbReference type="PATRIC" id="fig|360102.15.peg.416"/>
<dbReference type="PROSITE" id="PS00635">
    <property type="entry name" value="PILI_CHAPERONE"/>
    <property type="match status" value="1"/>
</dbReference>
<dbReference type="RefSeq" id="WP_002210843.1">
    <property type="nucleotide sequence ID" value="NC_008150.1"/>
</dbReference>
<feature type="domain" description="Pili assembly chaperone N-terminal" evidence="9">
    <location>
        <begin position="39"/>
        <end position="166"/>
    </location>
</feature>
<evidence type="ECO:0000256" key="1">
    <source>
        <dbReference type="ARBA" id="ARBA00004418"/>
    </source>
</evidence>
<dbReference type="PRINTS" id="PR00969">
    <property type="entry name" value="CHAPERONPILI"/>
</dbReference>
<dbReference type="InterPro" id="IPR016148">
    <property type="entry name" value="Pili_assmbl_chaperone_C"/>
</dbReference>
<reference evidence="11 12" key="1">
    <citation type="journal article" date="2006" name="J. Bacteriol.">
        <title>Complete genome sequence of Yersinia pestis strains Antiqua and Nepal516: evidence of gene reduction in an emerging pathogen.</title>
        <authorList>
            <person name="Chain P.S."/>
            <person name="Hu P."/>
            <person name="Malfatti S.A."/>
            <person name="Radnedge L."/>
            <person name="Larimer F."/>
            <person name="Vergez L.M."/>
            <person name="Worsham P."/>
            <person name="Chu M.C."/>
            <person name="Andersen G.L."/>
        </authorList>
    </citation>
    <scope>NUCLEOTIDE SEQUENCE [LARGE SCALE GENOMIC DNA]</scope>
    <source>
        <strain evidence="11 12">Antiqua</strain>
    </source>
</reference>
<keyword evidence="5" id="KW-0574">Periplasm</keyword>
<gene>
    <name evidence="11" type="ordered locus">YPA_1810</name>
</gene>
<evidence type="ECO:0000256" key="6">
    <source>
        <dbReference type="ARBA" id="ARBA00023186"/>
    </source>
</evidence>
<dbReference type="GeneID" id="57976867"/>
<comment type="similarity">
    <text evidence="2 8">Belongs to the periplasmic pilus chaperone family.</text>
</comment>
<evidence type="ECO:0000256" key="2">
    <source>
        <dbReference type="ARBA" id="ARBA00007399"/>
    </source>
</evidence>
<dbReference type="Proteomes" id="UP000001971">
    <property type="component" value="Chromosome"/>
</dbReference>
<evidence type="ECO:0000256" key="7">
    <source>
        <dbReference type="ARBA" id="ARBA00023319"/>
    </source>
</evidence>
<keyword evidence="3" id="KW-1029">Fimbrium biogenesis</keyword>
<dbReference type="InterPro" id="IPR036316">
    <property type="entry name" value="Pili_assmbl_chap_C_dom_sf"/>
</dbReference>
<evidence type="ECO:0000313" key="11">
    <source>
        <dbReference type="EMBL" id="ABG13776.1"/>
    </source>
</evidence>
<keyword evidence="7" id="KW-0393">Immunoglobulin domain</keyword>
<dbReference type="Pfam" id="PF02753">
    <property type="entry name" value="PapD_C"/>
    <property type="match status" value="1"/>
</dbReference>
<dbReference type="SUPFAM" id="SSF49354">
    <property type="entry name" value="PapD-like"/>
    <property type="match status" value="1"/>
</dbReference>
<dbReference type="Gene3D" id="2.60.40.10">
    <property type="entry name" value="Immunoglobulins"/>
    <property type="match status" value="2"/>
</dbReference>
<evidence type="ECO:0000256" key="5">
    <source>
        <dbReference type="ARBA" id="ARBA00022764"/>
    </source>
</evidence>
<dbReference type="PANTHER" id="PTHR30251">
    <property type="entry name" value="PILUS ASSEMBLY CHAPERONE"/>
    <property type="match status" value="1"/>
</dbReference>
<evidence type="ECO:0000256" key="3">
    <source>
        <dbReference type="ARBA" id="ARBA00022558"/>
    </source>
</evidence>
<dbReference type="InterPro" id="IPR013783">
    <property type="entry name" value="Ig-like_fold"/>
</dbReference>
<dbReference type="HOGENOM" id="CLU_070768_0_2_6"/>
<comment type="subcellular location">
    <subcellularLocation>
        <location evidence="1 8">Periplasm</location>
    </subcellularLocation>
</comment>
<dbReference type="SUPFAM" id="SSF49584">
    <property type="entry name" value="Periplasmic chaperone C-domain"/>
    <property type="match status" value="1"/>
</dbReference>
<dbReference type="AlphaFoldDB" id="A0A0E1NMG2"/>
<keyword evidence="6 8" id="KW-0143">Chaperone</keyword>
<keyword evidence="4" id="KW-0732">Signal</keyword>
<evidence type="ECO:0000256" key="8">
    <source>
        <dbReference type="RuleBase" id="RU003918"/>
    </source>
</evidence>
<dbReference type="EMBL" id="CP000308">
    <property type="protein sequence ID" value="ABG13776.1"/>
    <property type="molecule type" value="Genomic_DNA"/>
</dbReference>
<proteinExistence type="inferred from homology"/>
<accession>A0A0E1NMG2</accession>
<organism evidence="11 12">
    <name type="scientific">Yersinia pestis bv. Antiqua (strain Antiqua)</name>
    <dbReference type="NCBI Taxonomy" id="360102"/>
    <lineage>
        <taxon>Bacteria</taxon>
        <taxon>Pseudomonadati</taxon>
        <taxon>Pseudomonadota</taxon>
        <taxon>Gammaproteobacteria</taxon>
        <taxon>Enterobacterales</taxon>
        <taxon>Yersiniaceae</taxon>
        <taxon>Yersinia</taxon>
    </lineage>
</organism>
<dbReference type="InterPro" id="IPR016147">
    <property type="entry name" value="Pili_assmbl_chaperone_N"/>
</dbReference>